<keyword evidence="1" id="KW-0472">Membrane</keyword>
<sequence length="179" mass="19083">MAEQDVTVGQLLLAEYQNVKDEQKARIGFRDNLLYVTLAVVAAVLAAAAQAGQPSMLLALPPVCVVLGWTYLVNDEKISAIGRYVREELGPRLARLADATGGFEAFGWETAHRSDARRGTRKVIQCVIDLTAFCAVPFAALVVFWASGDGGGLLVALSVLEALTVVGLAVQLVLYALPL</sequence>
<keyword evidence="1" id="KW-1133">Transmembrane helix</keyword>
<feature type="transmembrane region" description="Helical" evidence="1">
    <location>
        <begin position="55"/>
        <end position="73"/>
    </location>
</feature>
<keyword evidence="1" id="KW-0812">Transmembrane</keyword>
<reference evidence="2 3" key="1">
    <citation type="submission" date="2024-09" db="EMBL/GenBank/DDBJ databases">
        <authorList>
            <person name="Sun Q."/>
            <person name="Mori K."/>
        </authorList>
    </citation>
    <scope>NUCLEOTIDE SEQUENCE [LARGE SCALE GENOMIC DNA]</scope>
    <source>
        <strain evidence="2 3">JCM 10918</strain>
    </source>
</reference>
<dbReference type="EMBL" id="JBHMAR010000008">
    <property type="protein sequence ID" value="MFB9735551.1"/>
    <property type="molecule type" value="Genomic_DNA"/>
</dbReference>
<evidence type="ECO:0000313" key="2">
    <source>
        <dbReference type="EMBL" id="MFB9735551.1"/>
    </source>
</evidence>
<dbReference type="Proteomes" id="UP001589703">
    <property type="component" value="Unassembled WGS sequence"/>
</dbReference>
<name>A0ABV5VCK0_9ACTN</name>
<comment type="caution">
    <text evidence="2">The sequence shown here is derived from an EMBL/GenBank/DDBJ whole genome shotgun (WGS) entry which is preliminary data.</text>
</comment>
<dbReference type="RefSeq" id="WP_247465188.1">
    <property type="nucleotide sequence ID" value="NZ_JBHMAR010000008.1"/>
</dbReference>
<organism evidence="2 3">
    <name type="scientific">Streptomyces thermocoprophilus</name>
    <dbReference type="NCBI Taxonomy" id="78356"/>
    <lineage>
        <taxon>Bacteria</taxon>
        <taxon>Bacillati</taxon>
        <taxon>Actinomycetota</taxon>
        <taxon>Actinomycetes</taxon>
        <taxon>Kitasatosporales</taxon>
        <taxon>Streptomycetaceae</taxon>
        <taxon>Streptomyces</taxon>
    </lineage>
</organism>
<evidence type="ECO:0000256" key="1">
    <source>
        <dbReference type="SAM" id="Phobius"/>
    </source>
</evidence>
<gene>
    <name evidence="2" type="ORF">ACFFRO_10460</name>
</gene>
<protein>
    <recommendedName>
        <fullName evidence="4">Integral membrane protein</fullName>
    </recommendedName>
</protein>
<proteinExistence type="predicted"/>
<feature type="transmembrane region" description="Helical" evidence="1">
    <location>
        <begin position="123"/>
        <end position="147"/>
    </location>
</feature>
<evidence type="ECO:0000313" key="3">
    <source>
        <dbReference type="Proteomes" id="UP001589703"/>
    </source>
</evidence>
<accession>A0ABV5VCK0</accession>
<feature type="transmembrane region" description="Helical" evidence="1">
    <location>
        <begin position="153"/>
        <end position="177"/>
    </location>
</feature>
<feature type="transmembrane region" description="Helical" evidence="1">
    <location>
        <begin position="32"/>
        <end position="49"/>
    </location>
</feature>
<evidence type="ECO:0008006" key="4">
    <source>
        <dbReference type="Google" id="ProtNLM"/>
    </source>
</evidence>
<keyword evidence="3" id="KW-1185">Reference proteome</keyword>